<keyword evidence="3" id="KW-1185">Reference proteome</keyword>
<evidence type="ECO:0000313" key="2">
    <source>
        <dbReference type="EMBL" id="MBM7642007.1"/>
    </source>
</evidence>
<feature type="domain" description="Phosphodiester glycosidase" evidence="1">
    <location>
        <begin position="120"/>
        <end position="303"/>
    </location>
</feature>
<dbReference type="PANTHER" id="PTHR40446">
    <property type="entry name" value="N-ACETYLGLUCOSAMINE-1-PHOSPHODIESTER ALPHA-N-ACETYLGLUCOSAMINIDASE"/>
    <property type="match status" value="1"/>
</dbReference>
<dbReference type="Proteomes" id="UP000697472">
    <property type="component" value="Unassembled WGS sequence"/>
</dbReference>
<name>A0ABS2PRJ3_9STRE</name>
<accession>A0ABS2PRJ3</accession>
<dbReference type="InterPro" id="IPR018711">
    <property type="entry name" value="NAGPA"/>
</dbReference>
<evidence type="ECO:0000313" key="3">
    <source>
        <dbReference type="Proteomes" id="UP000697472"/>
    </source>
</evidence>
<comment type="caution">
    <text evidence="2">The sequence shown here is derived from an EMBL/GenBank/DDBJ whole genome shotgun (WGS) entry which is preliminary data.</text>
</comment>
<reference evidence="2 3" key="1">
    <citation type="submission" date="2021-01" db="EMBL/GenBank/DDBJ databases">
        <title>Genomic Encyclopedia of Type Strains, Phase IV (KMG-IV): sequencing the most valuable type-strain genomes for metagenomic binning, comparative biology and taxonomic classification.</title>
        <authorList>
            <person name="Goeker M."/>
        </authorList>
    </citation>
    <scope>NUCLEOTIDE SEQUENCE [LARGE SCALE GENOMIC DNA]</scope>
    <source>
        <strain evidence="2 3">DSM 27382</strain>
    </source>
</reference>
<proteinExistence type="predicted"/>
<evidence type="ECO:0000259" key="1">
    <source>
        <dbReference type="Pfam" id="PF09992"/>
    </source>
</evidence>
<dbReference type="Pfam" id="PF09992">
    <property type="entry name" value="NAGPA"/>
    <property type="match status" value="1"/>
</dbReference>
<sequence>MNFLKRHAYALLFSAVLLGANTYSLLKVFVIPSAVTTVATSTSTSTSSTASTSTGEVTQTDTSYKDDNISITITTGQTSDTTYYVADITLSSAEYLKTALAQNTYGTNITETTSSIASSNNAIFAINGDYYGANSTGYVIKNGTLYRDTSRNSDYDDLAILSDGSFMTYNENDTTAQELIDAGVVNTFAFGPTLVSNGEIAVSESEEVGQAMSDNPRTAIGVIETDDGSLHYIVIVSDGRTDESSGLTLYEMAELMQSYGVTTAYNLDGGGSSTMYFNGQVVNKPTTNGNTISERAVSDIVYIGY</sequence>
<protein>
    <submittedName>
        <fullName evidence="2">Exopolysaccharide biosynthesis protein</fullName>
    </submittedName>
</protein>
<organism evidence="2 3">
    <name type="scientific">Streptococcus loxodontisalivarius</name>
    <dbReference type="NCBI Taxonomy" id="1349415"/>
    <lineage>
        <taxon>Bacteria</taxon>
        <taxon>Bacillati</taxon>
        <taxon>Bacillota</taxon>
        <taxon>Bacilli</taxon>
        <taxon>Lactobacillales</taxon>
        <taxon>Streptococcaceae</taxon>
        <taxon>Streptococcus</taxon>
    </lineage>
</organism>
<dbReference type="EMBL" id="JAFBEH010000003">
    <property type="protein sequence ID" value="MBM7642007.1"/>
    <property type="molecule type" value="Genomic_DNA"/>
</dbReference>
<dbReference type="RefSeq" id="WP_205008873.1">
    <property type="nucleotide sequence ID" value="NZ_JAFBEH010000003.1"/>
</dbReference>
<dbReference type="PANTHER" id="PTHR40446:SF2">
    <property type="entry name" value="N-ACETYLGLUCOSAMINE-1-PHOSPHODIESTER ALPHA-N-ACETYLGLUCOSAMINIDASE"/>
    <property type="match status" value="1"/>
</dbReference>
<gene>
    <name evidence="2" type="ORF">JOC28_000299</name>
</gene>